<feature type="compositionally biased region" description="Low complexity" evidence="1">
    <location>
        <begin position="39"/>
        <end position="52"/>
    </location>
</feature>
<accession>A0AAW0RFG6</accession>
<proteinExistence type="predicted"/>
<dbReference type="GO" id="GO:0030427">
    <property type="term" value="C:site of polarized growth"/>
    <property type="evidence" value="ECO:0007669"/>
    <property type="project" value="TreeGrafter"/>
</dbReference>
<feature type="transmembrane region" description="Helical" evidence="2">
    <location>
        <begin position="453"/>
        <end position="476"/>
    </location>
</feature>
<gene>
    <name evidence="3" type="ORF">G3M48_001850</name>
</gene>
<feature type="compositionally biased region" description="Low complexity" evidence="1">
    <location>
        <begin position="148"/>
        <end position="164"/>
    </location>
</feature>
<keyword evidence="4" id="KW-1185">Reference proteome</keyword>
<keyword evidence="2" id="KW-0812">Transmembrane</keyword>
<dbReference type="EMBL" id="JAAHCF010001570">
    <property type="protein sequence ID" value="KAK8140801.1"/>
    <property type="molecule type" value="Genomic_DNA"/>
</dbReference>
<evidence type="ECO:0000256" key="2">
    <source>
        <dbReference type="SAM" id="Phobius"/>
    </source>
</evidence>
<protein>
    <submittedName>
        <fullName evidence="3">Uncharacterized protein</fullName>
    </submittedName>
</protein>
<dbReference type="GO" id="GO:0005886">
    <property type="term" value="C:plasma membrane"/>
    <property type="evidence" value="ECO:0007669"/>
    <property type="project" value="InterPro"/>
</dbReference>
<sequence>AGLSSTHAAESTTSDHLTTVRGSSGLSSDPAVAPTSVGASTTAQASPSSSSTYAVRPQPTPSLSSSAIAEPASTDLTRASYRPSSAQSESEGRAGPASTTTRKPAPGRSTTSAEIVSTWPTETPADPQPSSASSALPTTLGETTSGAPRSTSTLTLASAPSRTTHSTATQDVTSPSRQDRASGSVSTSLPPWTAATASLPTNASKLQTAMHALAMDANTAVEGSSPTATSPTPSPDGVPVNIVENSTTVGGTVASQSTSRTSTASAVTLSRGGAAATTILTEAPSPTRDGPSGQVQTPVQGLPRVILPGSSITPSSDGSLIQLGFLFPLNYVFVSQHLQAAAQIFEVLPGALAHGTVQRSVVEVAKLVPYDTQARVGYITTVAKLYYPKAYVGQLQTDILDPKSEIYTRGEDMQRNLTALIDPAIKITDDDGGMDCASQPCDASPSSSKQTGITAGAVVGGAAVCGVLGLGIFQLYRRRGFSPLRPPTAIAVVSAKFRASRSLSPPLERPSRSWPESDLHRKRQAPIYILQPNGRTMLAPLLPHHGAIPSRDFQRVFGFFRSRHSSRTDHRPGGGAPKKRRERWAATEL</sequence>
<dbReference type="AlphaFoldDB" id="A0AAW0RFG6"/>
<name>A0AAW0RFG6_9HYPO</name>
<feature type="compositionally biased region" description="Low complexity" evidence="1">
    <location>
        <begin position="123"/>
        <end position="139"/>
    </location>
</feature>
<evidence type="ECO:0000256" key="1">
    <source>
        <dbReference type="SAM" id="MobiDB-lite"/>
    </source>
</evidence>
<feature type="region of interest" description="Disordered" evidence="1">
    <location>
        <begin position="1"/>
        <end position="198"/>
    </location>
</feature>
<dbReference type="InterPro" id="IPR039295">
    <property type="entry name" value="MSB2"/>
</dbReference>
<dbReference type="Proteomes" id="UP001397290">
    <property type="component" value="Unassembled WGS sequence"/>
</dbReference>
<evidence type="ECO:0000313" key="4">
    <source>
        <dbReference type="Proteomes" id="UP001397290"/>
    </source>
</evidence>
<feature type="region of interest" description="Disordered" evidence="1">
    <location>
        <begin position="219"/>
        <end position="239"/>
    </location>
</feature>
<feature type="compositionally biased region" description="Polar residues" evidence="1">
    <location>
        <begin position="97"/>
        <end position="121"/>
    </location>
</feature>
<dbReference type="GO" id="GO:0005576">
    <property type="term" value="C:extracellular region"/>
    <property type="evidence" value="ECO:0007669"/>
    <property type="project" value="TreeGrafter"/>
</dbReference>
<dbReference type="PANTHER" id="PTHR35778:SF1">
    <property type="entry name" value="SIGNALING MUCIN HKR1-RELATED"/>
    <property type="match status" value="1"/>
</dbReference>
<feature type="compositionally biased region" description="Polar residues" evidence="1">
    <location>
        <begin position="74"/>
        <end position="89"/>
    </location>
</feature>
<feature type="compositionally biased region" description="Polar residues" evidence="1">
    <location>
        <begin position="165"/>
        <end position="198"/>
    </location>
</feature>
<evidence type="ECO:0000313" key="3">
    <source>
        <dbReference type="EMBL" id="KAK8140801.1"/>
    </source>
</evidence>
<dbReference type="GO" id="GO:0006972">
    <property type="term" value="P:hyperosmotic response"/>
    <property type="evidence" value="ECO:0007669"/>
    <property type="project" value="TreeGrafter"/>
</dbReference>
<keyword evidence="2" id="KW-1133">Transmembrane helix</keyword>
<dbReference type="GO" id="GO:0001402">
    <property type="term" value="P:signal transduction involved in filamentous growth"/>
    <property type="evidence" value="ECO:0007669"/>
    <property type="project" value="TreeGrafter"/>
</dbReference>
<keyword evidence="2" id="KW-0472">Membrane</keyword>
<dbReference type="GO" id="GO:0005034">
    <property type="term" value="F:osmosensor activity"/>
    <property type="evidence" value="ECO:0007669"/>
    <property type="project" value="InterPro"/>
</dbReference>
<dbReference type="PANTHER" id="PTHR35778">
    <property type="entry name" value="SIGNALING MUCIN HKR1-RELATED"/>
    <property type="match status" value="1"/>
</dbReference>
<comment type="caution">
    <text evidence="3">The sequence shown here is derived from an EMBL/GenBank/DDBJ whole genome shotgun (WGS) entry which is preliminary data.</text>
</comment>
<dbReference type="GO" id="GO:0007232">
    <property type="term" value="P:osmosensory signaling pathway via Sho1 osmosensor"/>
    <property type="evidence" value="ECO:0007669"/>
    <property type="project" value="InterPro"/>
</dbReference>
<feature type="compositionally biased region" description="Polar residues" evidence="1">
    <location>
        <begin position="1"/>
        <end position="27"/>
    </location>
</feature>
<feature type="region of interest" description="Disordered" evidence="1">
    <location>
        <begin position="564"/>
        <end position="589"/>
    </location>
</feature>
<dbReference type="GO" id="GO:0009986">
    <property type="term" value="C:cell surface"/>
    <property type="evidence" value="ECO:0007669"/>
    <property type="project" value="TreeGrafter"/>
</dbReference>
<feature type="non-terminal residue" evidence="3">
    <location>
        <position position="1"/>
    </location>
</feature>
<dbReference type="GO" id="GO:0030010">
    <property type="term" value="P:establishment of cell polarity"/>
    <property type="evidence" value="ECO:0007669"/>
    <property type="project" value="TreeGrafter"/>
</dbReference>
<reference evidence="3 4" key="1">
    <citation type="submission" date="2020-02" db="EMBL/GenBank/DDBJ databases">
        <title>Comparative genomics of the hypocrealean fungal genus Beauvera.</title>
        <authorList>
            <person name="Showalter D.N."/>
            <person name="Bushley K.E."/>
            <person name="Rehner S.A."/>
        </authorList>
    </citation>
    <scope>NUCLEOTIDE SEQUENCE [LARGE SCALE GENOMIC DNA]</scope>
    <source>
        <strain evidence="3 4">ARSEF4384</strain>
    </source>
</reference>
<organism evidence="3 4">
    <name type="scientific">Beauveria asiatica</name>
    <dbReference type="NCBI Taxonomy" id="1069075"/>
    <lineage>
        <taxon>Eukaryota</taxon>
        <taxon>Fungi</taxon>
        <taxon>Dikarya</taxon>
        <taxon>Ascomycota</taxon>
        <taxon>Pezizomycotina</taxon>
        <taxon>Sordariomycetes</taxon>
        <taxon>Hypocreomycetidae</taxon>
        <taxon>Hypocreales</taxon>
        <taxon>Cordycipitaceae</taxon>
        <taxon>Beauveria</taxon>
    </lineage>
</organism>
<dbReference type="GO" id="GO:0031505">
    <property type="term" value="P:fungal-type cell wall organization"/>
    <property type="evidence" value="ECO:0007669"/>
    <property type="project" value="TreeGrafter"/>
</dbReference>